<dbReference type="PANTHER" id="PTHR37984:SF5">
    <property type="entry name" value="PROTEIN NYNRIN-LIKE"/>
    <property type="match status" value="1"/>
</dbReference>
<dbReference type="InParanoid" id="A0A1X7UWL0"/>
<dbReference type="Pfam" id="PF17917">
    <property type="entry name" value="RT_RNaseH"/>
    <property type="match status" value="1"/>
</dbReference>
<dbReference type="InterPro" id="IPR043502">
    <property type="entry name" value="DNA/RNA_pol_sf"/>
</dbReference>
<protein>
    <recommendedName>
        <fullName evidence="7">Reverse transcriptase RNase H-like domain-containing protein</fullName>
    </recommendedName>
</protein>
<accession>A0A1X7UWL0</accession>
<feature type="domain" description="Reverse transcriptase RNase H-like" evidence="7">
    <location>
        <begin position="65"/>
        <end position="102"/>
    </location>
</feature>
<keyword evidence="4" id="KW-0255">Endonuclease</keyword>
<evidence type="ECO:0000256" key="2">
    <source>
        <dbReference type="ARBA" id="ARBA00022695"/>
    </source>
</evidence>
<evidence type="ECO:0000256" key="3">
    <source>
        <dbReference type="ARBA" id="ARBA00022722"/>
    </source>
</evidence>
<dbReference type="InterPro" id="IPR050951">
    <property type="entry name" value="Retrovirus_Pol_polyprotein"/>
</dbReference>
<evidence type="ECO:0000313" key="8">
    <source>
        <dbReference type="EnsemblMetazoa" id="Aqu2.1.32061_001"/>
    </source>
</evidence>
<reference evidence="8" key="1">
    <citation type="submission" date="2017-05" db="UniProtKB">
        <authorList>
            <consortium name="EnsemblMetazoa"/>
        </authorList>
    </citation>
    <scope>IDENTIFICATION</scope>
</reference>
<dbReference type="GO" id="GO:0004519">
    <property type="term" value="F:endonuclease activity"/>
    <property type="evidence" value="ECO:0007669"/>
    <property type="project" value="UniProtKB-KW"/>
</dbReference>
<sequence length="102" mass="11285">MVVALKKSGSVCICVEFRDLNESVLREVHPLPTVDETLAHLNGASVFRKLDATSGFWQIPLADTIYKPDASAIGLVAVLLQYSRDTWKPVAYASKFMSKTEQ</sequence>
<dbReference type="InterPro" id="IPR041373">
    <property type="entry name" value="RT_RNaseH"/>
</dbReference>
<dbReference type="EnsemblMetazoa" id="Aqu2.1.32061_001">
    <property type="protein sequence ID" value="Aqu2.1.32061_001"/>
    <property type="gene ID" value="Aqu2.1.32061"/>
</dbReference>
<evidence type="ECO:0000256" key="4">
    <source>
        <dbReference type="ARBA" id="ARBA00022759"/>
    </source>
</evidence>
<keyword evidence="2" id="KW-0548">Nucleotidyltransferase</keyword>
<dbReference type="SUPFAM" id="SSF56672">
    <property type="entry name" value="DNA/RNA polymerases"/>
    <property type="match status" value="1"/>
</dbReference>
<evidence type="ECO:0000259" key="7">
    <source>
        <dbReference type="Pfam" id="PF17917"/>
    </source>
</evidence>
<keyword evidence="5" id="KW-0378">Hydrolase</keyword>
<proteinExistence type="predicted"/>
<dbReference type="PANTHER" id="PTHR37984">
    <property type="entry name" value="PROTEIN CBG26694"/>
    <property type="match status" value="1"/>
</dbReference>
<dbReference type="STRING" id="400682.A0A1X7UWL0"/>
<evidence type="ECO:0000256" key="5">
    <source>
        <dbReference type="ARBA" id="ARBA00022801"/>
    </source>
</evidence>
<dbReference type="AlphaFoldDB" id="A0A1X7UWL0"/>
<keyword evidence="3" id="KW-0540">Nuclease</keyword>
<name>A0A1X7UWL0_AMPQE</name>
<evidence type="ECO:0000256" key="1">
    <source>
        <dbReference type="ARBA" id="ARBA00022679"/>
    </source>
</evidence>
<dbReference type="GO" id="GO:0016787">
    <property type="term" value="F:hydrolase activity"/>
    <property type="evidence" value="ECO:0007669"/>
    <property type="project" value="UniProtKB-KW"/>
</dbReference>
<keyword evidence="6" id="KW-0695">RNA-directed DNA polymerase</keyword>
<dbReference type="eggNOG" id="KOG0017">
    <property type="taxonomic scope" value="Eukaryota"/>
</dbReference>
<keyword evidence="1" id="KW-0808">Transferase</keyword>
<evidence type="ECO:0000256" key="6">
    <source>
        <dbReference type="ARBA" id="ARBA00022918"/>
    </source>
</evidence>
<organism evidence="8">
    <name type="scientific">Amphimedon queenslandica</name>
    <name type="common">Sponge</name>
    <dbReference type="NCBI Taxonomy" id="400682"/>
    <lineage>
        <taxon>Eukaryota</taxon>
        <taxon>Metazoa</taxon>
        <taxon>Porifera</taxon>
        <taxon>Demospongiae</taxon>
        <taxon>Heteroscleromorpha</taxon>
        <taxon>Haplosclerida</taxon>
        <taxon>Niphatidae</taxon>
        <taxon>Amphimedon</taxon>
    </lineage>
</organism>
<dbReference type="Gene3D" id="3.10.10.10">
    <property type="entry name" value="HIV Type 1 Reverse Transcriptase, subunit A, domain 1"/>
    <property type="match status" value="1"/>
</dbReference>
<dbReference type="InterPro" id="IPR043128">
    <property type="entry name" value="Rev_trsase/Diguanyl_cyclase"/>
</dbReference>
<dbReference type="GO" id="GO:0003964">
    <property type="term" value="F:RNA-directed DNA polymerase activity"/>
    <property type="evidence" value="ECO:0007669"/>
    <property type="project" value="UniProtKB-KW"/>
</dbReference>
<dbReference type="Gene3D" id="3.30.70.270">
    <property type="match status" value="1"/>
</dbReference>